<dbReference type="PANTHER" id="PTHR16266:SF4">
    <property type="entry name" value="PH-INTERACTING PROTEIN"/>
    <property type="match status" value="1"/>
</dbReference>
<dbReference type="Ensembl" id="ENSPKIT00000032814.1">
    <property type="protein sequence ID" value="ENSPKIP00000008729.1"/>
    <property type="gene ID" value="ENSPKIG00000024039.1"/>
</dbReference>
<dbReference type="GO" id="GO:0006357">
    <property type="term" value="P:regulation of transcription by RNA polymerase II"/>
    <property type="evidence" value="ECO:0007669"/>
    <property type="project" value="TreeGrafter"/>
</dbReference>
<protein>
    <submittedName>
        <fullName evidence="2">Pleckstrin homology domain interacting protein</fullName>
    </submittedName>
</protein>
<dbReference type="GO" id="GO:0007010">
    <property type="term" value="P:cytoskeleton organization"/>
    <property type="evidence" value="ECO:0007669"/>
    <property type="project" value="TreeGrafter"/>
</dbReference>
<evidence type="ECO:0000259" key="1">
    <source>
        <dbReference type="Pfam" id="PF25437"/>
    </source>
</evidence>
<dbReference type="PANTHER" id="PTHR16266">
    <property type="entry name" value="WD REPEAT DOMAIN 9"/>
    <property type="match status" value="1"/>
</dbReference>
<keyword evidence="3" id="KW-1185">Reference proteome</keyword>
<dbReference type="GO" id="GO:0005634">
    <property type="term" value="C:nucleus"/>
    <property type="evidence" value="ECO:0007669"/>
    <property type="project" value="TreeGrafter"/>
</dbReference>
<dbReference type="InterPro" id="IPR057452">
    <property type="entry name" value="BRWD/PHIP_N"/>
</dbReference>
<dbReference type="GO" id="GO:0008360">
    <property type="term" value="P:regulation of cell shape"/>
    <property type="evidence" value="ECO:0007669"/>
    <property type="project" value="TreeGrafter"/>
</dbReference>
<feature type="domain" description="BRWD/PHIP N-terminal" evidence="1">
    <location>
        <begin position="28"/>
        <end position="99"/>
    </location>
</feature>
<dbReference type="Pfam" id="PF25437">
    <property type="entry name" value="BRWD1_N"/>
    <property type="match status" value="1"/>
</dbReference>
<name>A0A3B3QS80_9TELE</name>
<accession>A0A3B3QS80</accession>
<dbReference type="Proteomes" id="UP000261540">
    <property type="component" value="Unplaced"/>
</dbReference>
<evidence type="ECO:0000313" key="2">
    <source>
        <dbReference type="Ensembl" id="ENSPKIP00000008729.1"/>
    </source>
</evidence>
<reference evidence="2" key="1">
    <citation type="submission" date="2025-08" db="UniProtKB">
        <authorList>
            <consortium name="Ensembl"/>
        </authorList>
    </citation>
    <scope>IDENTIFICATION</scope>
</reference>
<proteinExistence type="predicted"/>
<organism evidence="2 3">
    <name type="scientific">Paramormyrops kingsleyae</name>
    <dbReference type="NCBI Taxonomy" id="1676925"/>
    <lineage>
        <taxon>Eukaryota</taxon>
        <taxon>Metazoa</taxon>
        <taxon>Chordata</taxon>
        <taxon>Craniata</taxon>
        <taxon>Vertebrata</taxon>
        <taxon>Euteleostomi</taxon>
        <taxon>Actinopterygii</taxon>
        <taxon>Neopterygii</taxon>
        <taxon>Teleostei</taxon>
        <taxon>Osteoglossocephala</taxon>
        <taxon>Osteoglossomorpha</taxon>
        <taxon>Osteoglossiformes</taxon>
        <taxon>Mormyridae</taxon>
        <taxon>Paramormyrops</taxon>
    </lineage>
</organism>
<reference evidence="2" key="2">
    <citation type="submission" date="2025-09" db="UniProtKB">
        <authorList>
            <consortium name="Ensembl"/>
        </authorList>
    </citation>
    <scope>IDENTIFICATION</scope>
</reference>
<dbReference type="GeneTree" id="ENSGT00950000183107"/>
<sequence length="140" mass="15618">MSRRRLYIPTVPRDVLLQPNVAHEFFPLAELYFLIARFLEAGPCQNAAQVGNLLLGLLPKRTDWTGQQHPGTYENLVKLYGHISPDHLLRICEVVGPLLEKEVPASVPGVQSLLGTGRQSLLRTNKTGSLVEKHPSLNFE</sequence>
<dbReference type="InterPro" id="IPR052060">
    <property type="entry name" value="Bromo_WD_repeat"/>
</dbReference>
<dbReference type="AlphaFoldDB" id="A0A3B3QS80"/>
<evidence type="ECO:0000313" key="3">
    <source>
        <dbReference type="Proteomes" id="UP000261540"/>
    </source>
</evidence>